<dbReference type="VEuPathDB" id="VectorBase:AEPI011365"/>
<dbReference type="PANTHER" id="PTHR22954:SF3">
    <property type="entry name" value="PROTEIN CBG08539"/>
    <property type="match status" value="1"/>
</dbReference>
<evidence type="ECO:0000313" key="1">
    <source>
        <dbReference type="EnsemblMetazoa" id="AEPI011365-PA"/>
    </source>
</evidence>
<dbReference type="Proteomes" id="UP000075885">
    <property type="component" value="Unassembled WGS sequence"/>
</dbReference>
<dbReference type="InterPro" id="IPR005312">
    <property type="entry name" value="DUF1759"/>
</dbReference>
<protein>
    <submittedName>
        <fullName evidence="1">Uncharacterized protein</fullName>
    </submittedName>
</protein>
<proteinExistence type="predicted"/>
<keyword evidence="2" id="KW-1185">Reference proteome</keyword>
<accession>A0A182PWM8</accession>
<organism evidence="1 2">
    <name type="scientific">Anopheles epiroticus</name>
    <dbReference type="NCBI Taxonomy" id="199890"/>
    <lineage>
        <taxon>Eukaryota</taxon>
        <taxon>Metazoa</taxon>
        <taxon>Ecdysozoa</taxon>
        <taxon>Arthropoda</taxon>
        <taxon>Hexapoda</taxon>
        <taxon>Insecta</taxon>
        <taxon>Pterygota</taxon>
        <taxon>Neoptera</taxon>
        <taxon>Endopterygota</taxon>
        <taxon>Diptera</taxon>
        <taxon>Nematocera</taxon>
        <taxon>Culicoidea</taxon>
        <taxon>Culicidae</taxon>
        <taxon>Anophelinae</taxon>
        <taxon>Anopheles</taxon>
    </lineage>
</organism>
<sequence>MQWEEEEKLYDEFEQRRFELTVLLKRREAEMCVSNTKAQEYAVPNTDAQDPRVSNPKSKVRLLEIPLPNFDGALESWPTFRDAFSSMIDGHPGLSDVDKLIYLKRVVSKEAAQVIDAVETTGANYSVAWEMLKTRYENKKMLVRRYLDDLFAISPAKRENYESLTILLDGFERTIKMVEKVANFGGTDPNGLGIATNVHQVSLPLM</sequence>
<dbReference type="AlphaFoldDB" id="A0A182PWM8"/>
<dbReference type="PANTHER" id="PTHR22954">
    <property type="entry name" value="RETROVIRAL PROTEASE-RELATED"/>
    <property type="match status" value="1"/>
</dbReference>
<reference evidence="1" key="2">
    <citation type="submission" date="2020-05" db="UniProtKB">
        <authorList>
            <consortium name="EnsemblMetazoa"/>
        </authorList>
    </citation>
    <scope>IDENTIFICATION</scope>
    <source>
        <strain evidence="1">Epiroticus2</strain>
    </source>
</reference>
<evidence type="ECO:0000313" key="2">
    <source>
        <dbReference type="Proteomes" id="UP000075885"/>
    </source>
</evidence>
<dbReference type="Pfam" id="PF03564">
    <property type="entry name" value="DUF1759"/>
    <property type="match status" value="1"/>
</dbReference>
<dbReference type="EnsemblMetazoa" id="AEPI011365-RA">
    <property type="protein sequence ID" value="AEPI011365-PA"/>
    <property type="gene ID" value="AEPI011365"/>
</dbReference>
<name>A0A182PWM8_9DIPT</name>
<reference evidence="2" key="1">
    <citation type="submission" date="2013-03" db="EMBL/GenBank/DDBJ databases">
        <title>The Genome Sequence of Anopheles epiroticus epiroticus2.</title>
        <authorList>
            <consortium name="The Broad Institute Genomics Platform"/>
            <person name="Neafsey D.E."/>
            <person name="Howell P."/>
            <person name="Walker B."/>
            <person name="Young S.K."/>
            <person name="Zeng Q."/>
            <person name="Gargeya S."/>
            <person name="Fitzgerald M."/>
            <person name="Haas B."/>
            <person name="Abouelleil A."/>
            <person name="Allen A.W."/>
            <person name="Alvarado L."/>
            <person name="Arachchi H.M."/>
            <person name="Berlin A.M."/>
            <person name="Chapman S.B."/>
            <person name="Gainer-Dewar J."/>
            <person name="Goldberg J."/>
            <person name="Griggs A."/>
            <person name="Gujja S."/>
            <person name="Hansen M."/>
            <person name="Howarth C."/>
            <person name="Imamovic A."/>
            <person name="Ireland A."/>
            <person name="Larimer J."/>
            <person name="McCowan C."/>
            <person name="Murphy C."/>
            <person name="Pearson M."/>
            <person name="Poon T.W."/>
            <person name="Priest M."/>
            <person name="Roberts A."/>
            <person name="Saif S."/>
            <person name="Shea T."/>
            <person name="Sisk P."/>
            <person name="Sykes S."/>
            <person name="Wortman J."/>
            <person name="Nusbaum C."/>
            <person name="Birren B."/>
        </authorList>
    </citation>
    <scope>NUCLEOTIDE SEQUENCE [LARGE SCALE GENOMIC DNA]</scope>
    <source>
        <strain evidence="2">Epiroticus2</strain>
    </source>
</reference>
<dbReference type="STRING" id="199890.A0A182PWM8"/>